<evidence type="ECO:0000313" key="2">
    <source>
        <dbReference type="Proteomes" id="UP000037035"/>
    </source>
</evidence>
<accession>A0A0L6V8W9</accession>
<gene>
    <name evidence="1" type="ORF">VP01_219g2</name>
</gene>
<evidence type="ECO:0000313" key="1">
    <source>
        <dbReference type="EMBL" id="KNZ57256.1"/>
    </source>
</evidence>
<dbReference type="Proteomes" id="UP000037035">
    <property type="component" value="Unassembled WGS sequence"/>
</dbReference>
<reference evidence="1 2" key="1">
    <citation type="submission" date="2015-08" db="EMBL/GenBank/DDBJ databases">
        <title>Next Generation Sequencing and Analysis of the Genome of Puccinia sorghi L Schw, the Causal Agent of Maize Common Rust.</title>
        <authorList>
            <person name="Rochi L."/>
            <person name="Burguener G."/>
            <person name="Darino M."/>
            <person name="Turjanski A."/>
            <person name="Kreff E."/>
            <person name="Dieguez M.J."/>
            <person name="Sacco F."/>
        </authorList>
    </citation>
    <scope>NUCLEOTIDE SEQUENCE [LARGE SCALE GENOMIC DNA]</scope>
    <source>
        <strain evidence="1 2">RO10H11247</strain>
    </source>
</reference>
<name>A0A0L6V8W9_9BASI</name>
<comment type="caution">
    <text evidence="1">The sequence shown here is derived from an EMBL/GenBank/DDBJ whole genome shotgun (WGS) entry which is preliminary data.</text>
</comment>
<protein>
    <submittedName>
        <fullName evidence="1">Uncharacterized protein</fullName>
    </submittedName>
</protein>
<sequence length="770" mass="87085">MLTTTVNATKKPKDILPIILHPMQVWRPSTQVNLYQCNCSHRYKTRYKLLRRSSLTSASRVSAPSRSIPSHIDLRQGEMFTRASKSWNLCRAWLVSKTASTLGTIGPSINREGGNTHYYLIVQPRAFISDSVCCSIHSQTRLYHIVLPKHRPNSRSAIDITSLNLDRKVASTSVVTFTITLSANGERTNMSCQMKFLKTLFIAAIFSSSIILKAESKVYTCAESFINMEEYHPPTQITTASQVTNYPSRSRLGLALYHEYVPSHGCVTIKNTGDGRPFSVSTKLKLEFLSFLSSFLNPLSFLHHQYHFISSYTVGYEPVPITKVRVGSVPIELEQVPQRLDLSAWTGQGPWHIPKFHWADQSSWLIGSSVYFIYIKKSLFHISCFFHEEIALFFVACTSNHHMVKTSFEVMVCSLGFDQLKILHDPPQLWHVLNRCWASAKPKHTWPIFGLNWVSAQMHLIQNTASFYSFLKHNLICLYLVSISSIDTSDLTIGSTPSFPTNLNQSSEEIHCPYLIYSPPLMSSRSKNLTINNSPVILIKQSVKPNQIAMRLAEPSSPIRMSQCHIPPCDSLLYSCRYHNNKSIIMPLTLLKIKFSSNFLGIRFIRPISQFPMTKTQPNLQIGSENFKGVCPSPLETLLNSPGTHFFLQNQHFLQPQLEQNAPVRLPSIRKSGKTYKLHQCDSNMPKKGGRGCCQWNLHRYVEAQHSKFRVCGSANLGFKGGVDPEKYGEYSFDLFLAVDGKANQQGSEFEGFHGTFGFDAVGMVRRWGS</sequence>
<dbReference type="AlphaFoldDB" id="A0A0L6V8W9"/>
<proteinExistence type="predicted"/>
<keyword evidence="2" id="KW-1185">Reference proteome</keyword>
<organism evidence="1 2">
    <name type="scientific">Puccinia sorghi</name>
    <dbReference type="NCBI Taxonomy" id="27349"/>
    <lineage>
        <taxon>Eukaryota</taxon>
        <taxon>Fungi</taxon>
        <taxon>Dikarya</taxon>
        <taxon>Basidiomycota</taxon>
        <taxon>Pucciniomycotina</taxon>
        <taxon>Pucciniomycetes</taxon>
        <taxon>Pucciniales</taxon>
        <taxon>Pucciniaceae</taxon>
        <taxon>Puccinia</taxon>
    </lineage>
</organism>
<dbReference type="EMBL" id="LAVV01007058">
    <property type="protein sequence ID" value="KNZ57256.1"/>
    <property type="molecule type" value="Genomic_DNA"/>
</dbReference>
<dbReference type="VEuPathDB" id="FungiDB:VP01_219g2"/>